<evidence type="ECO:0000313" key="2">
    <source>
        <dbReference type="EMBL" id="ALC14829.1"/>
    </source>
</evidence>
<keyword evidence="1" id="KW-0732">Signal</keyword>
<dbReference type="RefSeq" id="WP_157671680.1">
    <property type="nucleotide sequence ID" value="NZ_CP010802.1"/>
</dbReference>
<evidence type="ECO:0008006" key="4">
    <source>
        <dbReference type="Google" id="ProtNLM"/>
    </source>
</evidence>
<name>A0A0M3QEQ0_9BACT</name>
<dbReference type="PATRIC" id="fig|1603606.3.peg.34"/>
<evidence type="ECO:0000256" key="1">
    <source>
        <dbReference type="SAM" id="SignalP"/>
    </source>
</evidence>
<gene>
    <name evidence="2" type="ORF">DSOUD_0028</name>
</gene>
<proteinExistence type="predicted"/>
<protein>
    <recommendedName>
        <fullName evidence="4">Lipoprotein</fullName>
    </recommendedName>
</protein>
<dbReference type="OrthoDB" id="5406034at2"/>
<keyword evidence="3" id="KW-1185">Reference proteome</keyword>
<dbReference type="Proteomes" id="UP000057158">
    <property type="component" value="Chromosome"/>
</dbReference>
<accession>A0A0M3QEQ0</accession>
<feature type="signal peptide" evidence="1">
    <location>
        <begin position="1"/>
        <end position="19"/>
    </location>
</feature>
<organism evidence="2 3">
    <name type="scientific">Desulfuromonas soudanensis</name>
    <dbReference type="NCBI Taxonomy" id="1603606"/>
    <lineage>
        <taxon>Bacteria</taxon>
        <taxon>Pseudomonadati</taxon>
        <taxon>Thermodesulfobacteriota</taxon>
        <taxon>Desulfuromonadia</taxon>
        <taxon>Desulfuromonadales</taxon>
        <taxon>Desulfuromonadaceae</taxon>
        <taxon>Desulfuromonas</taxon>
    </lineage>
</organism>
<sequence length="49" mass="5033">MKKLVSFVLVTMLAVSLSACVPAGKKEGSARVKCPACGYEFDVPASGGE</sequence>
<feature type="chain" id="PRO_5005787771" description="Lipoprotein" evidence="1">
    <location>
        <begin position="20"/>
        <end position="49"/>
    </location>
</feature>
<reference evidence="2 3" key="1">
    <citation type="submission" date="2015-07" db="EMBL/GenBank/DDBJ databases">
        <title>Isolation and Genomic Characterization of a Novel Halophilic Metal-Reducing Deltaproteobacterium from the Deep Subsurface.</title>
        <authorList>
            <person name="Badalamenti J.P."/>
            <person name="Summers Z.M."/>
            <person name="Gralnick J.A."/>
            <person name="Bond D.R."/>
        </authorList>
    </citation>
    <scope>NUCLEOTIDE SEQUENCE [LARGE SCALE GENOMIC DNA]</scope>
    <source>
        <strain evidence="2 3">WTL</strain>
    </source>
</reference>
<dbReference type="PROSITE" id="PS51257">
    <property type="entry name" value="PROKAR_LIPOPROTEIN"/>
    <property type="match status" value="1"/>
</dbReference>
<dbReference type="AlphaFoldDB" id="A0A0M3QEQ0"/>
<dbReference type="KEGG" id="des:DSOUD_0028"/>
<dbReference type="EMBL" id="CP010802">
    <property type="protein sequence ID" value="ALC14829.1"/>
    <property type="molecule type" value="Genomic_DNA"/>
</dbReference>
<evidence type="ECO:0000313" key="3">
    <source>
        <dbReference type="Proteomes" id="UP000057158"/>
    </source>
</evidence>